<reference evidence="2" key="1">
    <citation type="submission" date="2015-04" db="UniProtKB">
        <authorList>
            <consortium name="EnsemblPlants"/>
        </authorList>
    </citation>
    <scope>IDENTIFICATION</scope>
</reference>
<evidence type="ECO:0000313" key="2">
    <source>
        <dbReference type="EnsemblPlants" id="OGLUM05G24700.1"/>
    </source>
</evidence>
<evidence type="ECO:0000256" key="1">
    <source>
        <dbReference type="SAM" id="MobiDB-lite"/>
    </source>
</evidence>
<accession>A0A0E0A1U3</accession>
<dbReference type="Gramene" id="OGLUM05G24700.1">
    <property type="protein sequence ID" value="OGLUM05G24700.1"/>
    <property type="gene ID" value="OGLUM05G24700"/>
</dbReference>
<organism evidence="2">
    <name type="scientific">Oryza glumipatula</name>
    <dbReference type="NCBI Taxonomy" id="40148"/>
    <lineage>
        <taxon>Eukaryota</taxon>
        <taxon>Viridiplantae</taxon>
        <taxon>Streptophyta</taxon>
        <taxon>Embryophyta</taxon>
        <taxon>Tracheophyta</taxon>
        <taxon>Spermatophyta</taxon>
        <taxon>Magnoliopsida</taxon>
        <taxon>Liliopsida</taxon>
        <taxon>Poales</taxon>
        <taxon>Poaceae</taxon>
        <taxon>BOP clade</taxon>
        <taxon>Oryzoideae</taxon>
        <taxon>Oryzeae</taxon>
        <taxon>Oryzinae</taxon>
        <taxon>Oryza</taxon>
    </lineage>
</organism>
<feature type="compositionally biased region" description="Pro residues" evidence="1">
    <location>
        <begin position="21"/>
        <end position="33"/>
    </location>
</feature>
<proteinExistence type="predicted"/>
<feature type="region of interest" description="Disordered" evidence="1">
    <location>
        <begin position="1"/>
        <end position="62"/>
    </location>
</feature>
<keyword evidence="3" id="KW-1185">Reference proteome</keyword>
<dbReference type="Proteomes" id="UP000026961">
    <property type="component" value="Chromosome 5"/>
</dbReference>
<dbReference type="EnsemblPlants" id="OGLUM05G24700.1">
    <property type="protein sequence ID" value="OGLUM05G24700.1"/>
    <property type="gene ID" value="OGLUM05G24700"/>
</dbReference>
<protein>
    <submittedName>
        <fullName evidence="2">Uncharacterized protein</fullName>
    </submittedName>
</protein>
<name>A0A0E0A1U3_9ORYZ</name>
<dbReference type="HOGENOM" id="CLU_2907784_0_0_1"/>
<sequence>MDALAHASARRIARHADLPLPSAPPVPRQPPSVTPHRPASPYTSSTAAPPHILLFTASGTTH</sequence>
<evidence type="ECO:0000313" key="3">
    <source>
        <dbReference type="Proteomes" id="UP000026961"/>
    </source>
</evidence>
<dbReference type="AlphaFoldDB" id="A0A0E0A1U3"/>
<reference evidence="2" key="2">
    <citation type="submission" date="2018-05" db="EMBL/GenBank/DDBJ databases">
        <title>OgluRS3 (Oryza glumaepatula Reference Sequence Version 3).</title>
        <authorList>
            <person name="Zhang J."/>
            <person name="Kudrna D."/>
            <person name="Lee S."/>
            <person name="Talag J."/>
            <person name="Welchert J."/>
            <person name="Wing R.A."/>
        </authorList>
    </citation>
    <scope>NUCLEOTIDE SEQUENCE [LARGE SCALE GENOMIC DNA]</scope>
</reference>